<comment type="caution">
    <text evidence="2">The sequence shown here is derived from an EMBL/GenBank/DDBJ whole genome shotgun (WGS) entry which is preliminary data.</text>
</comment>
<reference evidence="2 3" key="1">
    <citation type="journal article" date="2020" name="Phytopathology">
        <title>A high-quality genome resource of Botrytis fragariae, a new and rapidly spreading fungal pathogen causing strawberry gray mold in the U.S.A.</title>
        <authorList>
            <person name="Wu Y."/>
            <person name="Saski C.A."/>
            <person name="Schnabel G."/>
            <person name="Xiao S."/>
            <person name="Hu M."/>
        </authorList>
    </citation>
    <scope>NUCLEOTIDE SEQUENCE [LARGE SCALE GENOMIC DNA]</scope>
    <source>
        <strain evidence="2 3">BVB16</strain>
    </source>
</reference>
<evidence type="ECO:0000313" key="3">
    <source>
        <dbReference type="Proteomes" id="UP000531561"/>
    </source>
</evidence>
<dbReference type="OrthoDB" id="3545306at2759"/>
<protein>
    <submittedName>
        <fullName evidence="2">Uncharacterized protein</fullName>
    </submittedName>
</protein>
<proteinExistence type="predicted"/>
<organism evidence="2 3">
    <name type="scientific">Botrytis fragariae</name>
    <dbReference type="NCBI Taxonomy" id="1964551"/>
    <lineage>
        <taxon>Eukaryota</taxon>
        <taxon>Fungi</taxon>
        <taxon>Dikarya</taxon>
        <taxon>Ascomycota</taxon>
        <taxon>Pezizomycotina</taxon>
        <taxon>Leotiomycetes</taxon>
        <taxon>Helotiales</taxon>
        <taxon>Sclerotiniaceae</taxon>
        <taxon>Botrytis</taxon>
    </lineage>
</organism>
<feature type="region of interest" description="Disordered" evidence="1">
    <location>
        <begin position="292"/>
        <end position="318"/>
    </location>
</feature>
<evidence type="ECO:0000256" key="1">
    <source>
        <dbReference type="SAM" id="MobiDB-lite"/>
    </source>
</evidence>
<dbReference type="EMBL" id="JABFCT010000004">
    <property type="protein sequence ID" value="KAF5876014.1"/>
    <property type="molecule type" value="Genomic_DNA"/>
</dbReference>
<accession>A0A8H6EKY4</accession>
<dbReference type="RefSeq" id="XP_037194960.1">
    <property type="nucleotide sequence ID" value="XM_037332832.1"/>
</dbReference>
<sequence length="452" mass="52097">MSCDLESSFEASRNSYYDEEEQGDYYDPIQIDCNPSNHLNCFDSCDHLERYKSFQKFIEPLHEARYELADEYRDLTREYARVNRIYARSLNEFIGSSIKFSPPERRDSIRSDCRPLDPSNLCVCCDCFLELVAHYLESVIEMEFMQTYINIFKIEHRELVEKTLSLRWEIDNNQVNAEELADMLDAEDRKDLGHPYNPSSGHILHILEKAMSSVNRGNVTALSVCGNDLISPAALETILAVLPNLKDVYLLNISEIPLLRKLKILQGKKDLYALPFAYREKFYNDQNSRRYNNKPIPALGPKLGSENKEASRTNDISEESQSFMNDMSKFYHLLEDGMPPFCDLDCITPVTEQMIYITCGETDENSIRDSEGGLDILNRFQKKSSSHSGIDGPGYHAMPLKETNRHPFQLVQSLARFIGFSFSERHMWFSDLRKTLVKILAMEPIDDIGPGY</sequence>
<gene>
    <name evidence="2" type="ORF">Bfra_002411</name>
</gene>
<evidence type="ECO:0000313" key="2">
    <source>
        <dbReference type="EMBL" id="KAF5876014.1"/>
    </source>
</evidence>
<name>A0A8H6EKY4_9HELO</name>
<dbReference type="AlphaFoldDB" id="A0A8H6EKY4"/>
<keyword evidence="3" id="KW-1185">Reference proteome</keyword>
<dbReference type="Proteomes" id="UP000531561">
    <property type="component" value="Unassembled WGS sequence"/>
</dbReference>
<dbReference type="GeneID" id="59256524"/>